<evidence type="ECO:0000313" key="1">
    <source>
        <dbReference type="EMBL" id="SIP86652.1"/>
    </source>
</evidence>
<organism evidence="1 2">
    <name type="scientific">Solilutibacter tolerans</name>
    <dbReference type="NCBI Taxonomy" id="1604334"/>
    <lineage>
        <taxon>Bacteria</taxon>
        <taxon>Pseudomonadati</taxon>
        <taxon>Pseudomonadota</taxon>
        <taxon>Gammaproteobacteria</taxon>
        <taxon>Lysobacterales</taxon>
        <taxon>Lysobacteraceae</taxon>
        <taxon>Solilutibacter</taxon>
    </lineage>
</organism>
<evidence type="ECO:0000313" key="2">
    <source>
        <dbReference type="Proteomes" id="UP000241788"/>
    </source>
</evidence>
<dbReference type="RefSeq" id="WP_076584494.1">
    <property type="nucleotide sequence ID" value="NZ_FTLW01000001.1"/>
</dbReference>
<gene>
    <name evidence="1" type="ORF">SAMN05421546_0063</name>
</gene>
<dbReference type="EMBL" id="FTLW01000001">
    <property type="protein sequence ID" value="SIP86652.1"/>
    <property type="molecule type" value="Genomic_DNA"/>
</dbReference>
<dbReference type="Proteomes" id="UP000241788">
    <property type="component" value="Unassembled WGS sequence"/>
</dbReference>
<dbReference type="AlphaFoldDB" id="A0A1N6N3M3"/>
<name>A0A1N6N3M3_9GAMM</name>
<sequence>MSHQFKRSIEALNLLEAFALQCALWKRESPDSIARNIGIDTEQVKHAYIVVEQERERVDSESIGRLFPWCQEVGFLQSARAMGIFKRQLEYLRRNPDKIFRALQLPPALAPNGLLLEHACTLLEFLHKQVFDVSWTVTICRAPPIMQMKGRSEITAEVAGVLARVASRIEIVEAPHIEVDERGIRVALSRPDMASAPGLGDAIQAAALVSIMHYRVICHEHALFTPQPFSRKG</sequence>
<keyword evidence="2" id="KW-1185">Reference proteome</keyword>
<accession>A0A1N6N3M3</accession>
<dbReference type="STRING" id="1604334.SAMN05421546_0063"/>
<protein>
    <submittedName>
        <fullName evidence="1">Uncharacterized protein</fullName>
    </submittedName>
</protein>
<reference evidence="2" key="1">
    <citation type="submission" date="2017-01" db="EMBL/GenBank/DDBJ databases">
        <authorList>
            <person name="Varghese N."/>
            <person name="Submissions S."/>
        </authorList>
    </citation>
    <scope>NUCLEOTIDE SEQUENCE [LARGE SCALE GENOMIC DNA]</scope>
    <source>
        <strain evidence="2">UM1</strain>
    </source>
</reference>
<proteinExistence type="predicted"/>